<gene>
    <name evidence="1" type="ORF">E2C01_083549</name>
</gene>
<dbReference type="Proteomes" id="UP000324222">
    <property type="component" value="Unassembled WGS sequence"/>
</dbReference>
<dbReference type="EMBL" id="VSRR010078388">
    <property type="protein sequence ID" value="MPC88633.1"/>
    <property type="molecule type" value="Genomic_DNA"/>
</dbReference>
<sequence>MEDSTLWSPDLEEKKEEEEEEELLMLFWALNNKRKKNWVYEANMKQLECGEYHHLIQELEMDEEKFQQYFRLTPAQFSEILSFIEQDVKKQGTNYRKSISSW</sequence>
<evidence type="ECO:0000313" key="2">
    <source>
        <dbReference type="Proteomes" id="UP000324222"/>
    </source>
</evidence>
<accession>A0A5B7J2E1</accession>
<name>A0A5B7J2E1_PORTR</name>
<evidence type="ECO:0000313" key="1">
    <source>
        <dbReference type="EMBL" id="MPC88633.1"/>
    </source>
</evidence>
<organism evidence="1 2">
    <name type="scientific">Portunus trituberculatus</name>
    <name type="common">Swimming crab</name>
    <name type="synonym">Neptunus trituberculatus</name>
    <dbReference type="NCBI Taxonomy" id="210409"/>
    <lineage>
        <taxon>Eukaryota</taxon>
        <taxon>Metazoa</taxon>
        <taxon>Ecdysozoa</taxon>
        <taxon>Arthropoda</taxon>
        <taxon>Crustacea</taxon>
        <taxon>Multicrustacea</taxon>
        <taxon>Malacostraca</taxon>
        <taxon>Eumalacostraca</taxon>
        <taxon>Eucarida</taxon>
        <taxon>Decapoda</taxon>
        <taxon>Pleocyemata</taxon>
        <taxon>Brachyura</taxon>
        <taxon>Eubrachyura</taxon>
        <taxon>Portunoidea</taxon>
        <taxon>Portunidae</taxon>
        <taxon>Portuninae</taxon>
        <taxon>Portunus</taxon>
    </lineage>
</organism>
<protein>
    <submittedName>
        <fullName evidence="1">Uncharacterized protein</fullName>
    </submittedName>
</protein>
<reference evidence="1 2" key="1">
    <citation type="submission" date="2019-05" db="EMBL/GenBank/DDBJ databases">
        <title>Another draft genome of Portunus trituberculatus and its Hox gene families provides insights of decapod evolution.</title>
        <authorList>
            <person name="Jeong J.-H."/>
            <person name="Song I."/>
            <person name="Kim S."/>
            <person name="Choi T."/>
            <person name="Kim D."/>
            <person name="Ryu S."/>
            <person name="Kim W."/>
        </authorList>
    </citation>
    <scope>NUCLEOTIDE SEQUENCE [LARGE SCALE GENOMIC DNA]</scope>
    <source>
        <tissue evidence="1">Muscle</tissue>
    </source>
</reference>
<keyword evidence="2" id="KW-1185">Reference proteome</keyword>
<proteinExistence type="predicted"/>
<dbReference type="AlphaFoldDB" id="A0A5B7J2E1"/>
<comment type="caution">
    <text evidence="1">The sequence shown here is derived from an EMBL/GenBank/DDBJ whole genome shotgun (WGS) entry which is preliminary data.</text>
</comment>